<name>A0A0K1PXN9_9BACT</name>
<gene>
    <name evidence="1" type="ORF">AKJ09_04954</name>
</gene>
<evidence type="ECO:0000313" key="1">
    <source>
        <dbReference type="EMBL" id="AKU98290.1"/>
    </source>
</evidence>
<reference evidence="1 2" key="1">
    <citation type="submission" date="2015-08" db="EMBL/GenBank/DDBJ databases">
        <authorList>
            <person name="Babu N.S."/>
            <person name="Beckwith C.J."/>
            <person name="Beseler K.G."/>
            <person name="Brison A."/>
            <person name="Carone J.V."/>
            <person name="Caskin T.P."/>
            <person name="Diamond M."/>
            <person name="Durham M.E."/>
            <person name="Foxe J.M."/>
            <person name="Go M."/>
            <person name="Henderson B.A."/>
            <person name="Jones I.B."/>
            <person name="McGettigan J.A."/>
            <person name="Micheletti S.J."/>
            <person name="Nasrallah M.E."/>
            <person name="Ortiz D."/>
            <person name="Piller C.R."/>
            <person name="Privatt S.R."/>
            <person name="Schneider S.L."/>
            <person name="Sharp S."/>
            <person name="Smith T.C."/>
            <person name="Stanton J.D."/>
            <person name="Ullery H.E."/>
            <person name="Wilson R.J."/>
            <person name="Serrano M.G."/>
            <person name="Buck G."/>
            <person name="Lee V."/>
            <person name="Wang Y."/>
            <person name="Carvalho R."/>
            <person name="Voegtly L."/>
            <person name="Shi R."/>
            <person name="Duckworth R."/>
            <person name="Johnson A."/>
            <person name="Loviza R."/>
            <person name="Walstead R."/>
            <person name="Shah Z."/>
            <person name="Kiflezghi M."/>
            <person name="Wade K."/>
            <person name="Ball S.L."/>
            <person name="Bradley K.W."/>
            <person name="Asai D.J."/>
            <person name="Bowman C.A."/>
            <person name="Russell D.A."/>
            <person name="Pope W.H."/>
            <person name="Jacobs-Sera D."/>
            <person name="Hendrix R.W."/>
            <person name="Hatfull G.F."/>
        </authorList>
    </citation>
    <scope>NUCLEOTIDE SEQUENCE [LARGE SCALE GENOMIC DNA]</scope>
    <source>
        <strain evidence="1 2">DSM 27648</strain>
    </source>
</reference>
<organism evidence="1 2">
    <name type="scientific">Labilithrix luteola</name>
    <dbReference type="NCBI Taxonomy" id="1391654"/>
    <lineage>
        <taxon>Bacteria</taxon>
        <taxon>Pseudomonadati</taxon>
        <taxon>Myxococcota</taxon>
        <taxon>Polyangia</taxon>
        <taxon>Polyangiales</taxon>
        <taxon>Labilitrichaceae</taxon>
        <taxon>Labilithrix</taxon>
    </lineage>
</organism>
<sequence>MARWGREGMKSLGRGDVVKSFLDDLTVGPLDDVDRGAATST</sequence>
<keyword evidence="2" id="KW-1185">Reference proteome</keyword>
<evidence type="ECO:0000313" key="2">
    <source>
        <dbReference type="Proteomes" id="UP000064967"/>
    </source>
</evidence>
<dbReference type="KEGG" id="llu:AKJ09_04954"/>
<dbReference type="AlphaFoldDB" id="A0A0K1PXN9"/>
<protein>
    <submittedName>
        <fullName evidence="1">Uncharacterized protein</fullName>
    </submittedName>
</protein>
<dbReference type="EMBL" id="CP012333">
    <property type="protein sequence ID" value="AKU98290.1"/>
    <property type="molecule type" value="Genomic_DNA"/>
</dbReference>
<dbReference type="Proteomes" id="UP000064967">
    <property type="component" value="Chromosome"/>
</dbReference>
<proteinExistence type="predicted"/>
<accession>A0A0K1PXN9</accession>